<dbReference type="AlphaFoldDB" id="A0A5C7A437"/>
<dbReference type="OrthoDB" id="6658368at2"/>
<sequence>MVVTFSNAALNCKDVKYGNDNYHENMEALAIEARLRDGYFSRYHEGVVSELCGYGDDDIEGLIDRGYIRRSEVEGIKEALGLDSRSRAGRNYEYAWNKFNFETELSSAQSGNLASFYADEPNSECGKMAKRALAGDRIAIRKLEKEDSICTSGYED</sequence>
<protein>
    <submittedName>
        <fullName evidence="1">Uncharacterized protein</fullName>
    </submittedName>
</protein>
<dbReference type="Proteomes" id="UP000321903">
    <property type="component" value="Unassembled WGS sequence"/>
</dbReference>
<evidence type="ECO:0000313" key="1">
    <source>
        <dbReference type="EMBL" id="TXD96530.1"/>
    </source>
</evidence>
<gene>
    <name evidence="1" type="ORF">ES754_10355</name>
</gene>
<keyword evidence="2" id="KW-1185">Reference proteome</keyword>
<evidence type="ECO:0000313" key="2">
    <source>
        <dbReference type="Proteomes" id="UP000321903"/>
    </source>
</evidence>
<dbReference type="EMBL" id="VORZ01000003">
    <property type="protein sequence ID" value="TXD96530.1"/>
    <property type="molecule type" value="Genomic_DNA"/>
</dbReference>
<comment type="caution">
    <text evidence="1">The sequence shown here is derived from an EMBL/GenBank/DDBJ whole genome shotgun (WGS) entry which is preliminary data.</text>
</comment>
<reference evidence="1 2" key="1">
    <citation type="submission" date="2019-08" db="EMBL/GenBank/DDBJ databases">
        <title>Genome sequence of Psychrobacter frigidicola ACAM304 (type strain).</title>
        <authorList>
            <person name="Bowman J.P."/>
        </authorList>
    </citation>
    <scope>NUCLEOTIDE SEQUENCE [LARGE SCALE GENOMIC DNA]</scope>
    <source>
        <strain evidence="1 2">ACAM 304</strain>
    </source>
</reference>
<name>A0A5C7A437_9GAMM</name>
<proteinExistence type="predicted"/>
<organism evidence="1 2">
    <name type="scientific">Psychrobacter frigidicola</name>
    <dbReference type="NCBI Taxonomy" id="45611"/>
    <lineage>
        <taxon>Bacteria</taxon>
        <taxon>Pseudomonadati</taxon>
        <taxon>Pseudomonadota</taxon>
        <taxon>Gammaproteobacteria</taxon>
        <taxon>Moraxellales</taxon>
        <taxon>Moraxellaceae</taxon>
        <taxon>Psychrobacter</taxon>
    </lineage>
</organism>
<accession>A0A5C7A437</accession>
<dbReference type="RefSeq" id="WP_147224111.1">
    <property type="nucleotide sequence ID" value="NZ_CAJGYY010000001.1"/>
</dbReference>